<dbReference type="GO" id="GO:0016747">
    <property type="term" value="F:acyltransferase activity, transferring groups other than amino-acyl groups"/>
    <property type="evidence" value="ECO:0007669"/>
    <property type="project" value="InterPro"/>
</dbReference>
<dbReference type="EMBL" id="CP159578">
    <property type="protein sequence ID" value="XCJ79002.1"/>
    <property type="molecule type" value="Genomic_DNA"/>
</dbReference>
<evidence type="ECO:0000256" key="2">
    <source>
        <dbReference type="ARBA" id="ARBA00023315"/>
    </source>
</evidence>
<keyword evidence="1 4" id="KW-0808">Transferase</keyword>
<protein>
    <submittedName>
        <fullName evidence="4">GNAT family N-acetyltransferase</fullName>
        <ecNumber evidence="4">2.3.1.-</ecNumber>
    </submittedName>
</protein>
<evidence type="ECO:0000259" key="3">
    <source>
        <dbReference type="PROSITE" id="PS51186"/>
    </source>
</evidence>
<sequence>MPPAAPGVTIAAMTLDDHPDFVAMMQRTPGVVLRQADGREATARYLARNPGMSFVARWPGRSGIVGCAMAGHDGRRGYLQHVMVEPECRGLGLGRQLTEHCLQALLAAGIEKVHLDTLADNTAAHRFWTHLGWSNRNAEIVRFSRLLVDDPNA</sequence>
<dbReference type="Gene3D" id="3.40.630.30">
    <property type="match status" value="1"/>
</dbReference>
<gene>
    <name evidence="4" type="ORF">ABV408_16380</name>
</gene>
<evidence type="ECO:0000256" key="1">
    <source>
        <dbReference type="ARBA" id="ARBA00022679"/>
    </source>
</evidence>
<dbReference type="InterPro" id="IPR000182">
    <property type="entry name" value="GNAT_dom"/>
</dbReference>
<dbReference type="PROSITE" id="PS51186">
    <property type="entry name" value="GNAT"/>
    <property type="match status" value="1"/>
</dbReference>
<dbReference type="InterPro" id="IPR050832">
    <property type="entry name" value="Bact_Acetyltransf"/>
</dbReference>
<reference evidence="4" key="1">
    <citation type="submission" date="2024-06" db="EMBL/GenBank/DDBJ databases">
        <title>Complete genome of Salinicola endophyticus HNIBRBA4755.</title>
        <authorList>
            <person name="Shin S.Y."/>
            <person name="Kang H."/>
            <person name="Song J."/>
        </authorList>
    </citation>
    <scope>NUCLEOTIDE SEQUENCE</scope>
    <source>
        <strain evidence="4">HNIBRBA4755</strain>
    </source>
</reference>
<evidence type="ECO:0000313" key="4">
    <source>
        <dbReference type="EMBL" id="XCJ79002.1"/>
    </source>
</evidence>
<accession>A0AB74U775</accession>
<dbReference type="EC" id="2.3.1.-" evidence="4"/>
<dbReference type="CDD" id="cd04301">
    <property type="entry name" value="NAT_SF"/>
    <property type="match status" value="1"/>
</dbReference>
<dbReference type="PANTHER" id="PTHR43877:SF2">
    <property type="entry name" value="AMINOALKYLPHOSPHONATE N-ACETYLTRANSFERASE-RELATED"/>
    <property type="match status" value="1"/>
</dbReference>
<organism evidence="4">
    <name type="scientific">Salinicola endophyticus</name>
    <dbReference type="NCBI Taxonomy" id="1949083"/>
    <lineage>
        <taxon>Bacteria</taxon>
        <taxon>Pseudomonadati</taxon>
        <taxon>Pseudomonadota</taxon>
        <taxon>Gammaproteobacteria</taxon>
        <taxon>Oceanospirillales</taxon>
        <taxon>Halomonadaceae</taxon>
        <taxon>Salinicola</taxon>
    </lineage>
</organism>
<dbReference type="SUPFAM" id="SSF55729">
    <property type="entry name" value="Acyl-CoA N-acyltransferases (Nat)"/>
    <property type="match status" value="1"/>
</dbReference>
<dbReference type="RefSeq" id="WP_353979954.1">
    <property type="nucleotide sequence ID" value="NZ_CP159578.1"/>
</dbReference>
<proteinExistence type="predicted"/>
<dbReference type="AlphaFoldDB" id="A0AB74U775"/>
<name>A0AB74U775_9GAMM</name>
<feature type="domain" description="N-acetyltransferase" evidence="3">
    <location>
        <begin position="8"/>
        <end position="153"/>
    </location>
</feature>
<dbReference type="Pfam" id="PF00583">
    <property type="entry name" value="Acetyltransf_1"/>
    <property type="match status" value="1"/>
</dbReference>
<dbReference type="PANTHER" id="PTHR43877">
    <property type="entry name" value="AMINOALKYLPHOSPHONATE N-ACETYLTRANSFERASE-RELATED-RELATED"/>
    <property type="match status" value="1"/>
</dbReference>
<dbReference type="InterPro" id="IPR016181">
    <property type="entry name" value="Acyl_CoA_acyltransferase"/>
</dbReference>
<keyword evidence="2 4" id="KW-0012">Acyltransferase</keyword>